<keyword evidence="5" id="KW-1185">Reference proteome</keyword>
<feature type="domain" description="Histidine kinase/HSP90-like ATPase" evidence="3">
    <location>
        <begin position="21"/>
        <end position="134"/>
    </location>
</feature>
<proteinExistence type="predicted"/>
<keyword evidence="1" id="KW-0418">Kinase</keyword>
<evidence type="ECO:0000256" key="1">
    <source>
        <dbReference type="ARBA" id="ARBA00022527"/>
    </source>
</evidence>
<keyword evidence="1" id="KW-0723">Serine/threonine-protein kinase</keyword>
<keyword evidence="1" id="KW-0808">Transferase</keyword>
<dbReference type="Proteomes" id="UP001344658">
    <property type="component" value="Unassembled WGS sequence"/>
</dbReference>
<dbReference type="PANTHER" id="PTHR35526">
    <property type="entry name" value="ANTI-SIGMA-F FACTOR RSBW-RELATED"/>
    <property type="match status" value="1"/>
</dbReference>
<accession>A0ABU7PL53</accession>
<sequence>MALTDMTFRPAAFSPHLAFVLPAHAGSVAAARSFVRAHLTHRGCGADAQDSAALLISELFTNALRHTPSATIGCAVHAGERHVRIEVRGKGDGADIAPGPAETLDVRGRGLLIVQSICAAWGVQADDQGHTVWCTLPHDAP</sequence>
<dbReference type="Pfam" id="PF13581">
    <property type="entry name" value="HATPase_c_2"/>
    <property type="match status" value="1"/>
</dbReference>
<dbReference type="InterPro" id="IPR050267">
    <property type="entry name" value="Anti-sigma-factor_SerPK"/>
</dbReference>
<comment type="caution">
    <text evidence="4">The sequence shown here is derived from an EMBL/GenBank/DDBJ whole genome shotgun (WGS) entry which is preliminary data.</text>
</comment>
<evidence type="ECO:0000256" key="2">
    <source>
        <dbReference type="SAM" id="SignalP"/>
    </source>
</evidence>
<dbReference type="PANTHER" id="PTHR35526:SF3">
    <property type="entry name" value="ANTI-SIGMA-F FACTOR RSBW"/>
    <property type="match status" value="1"/>
</dbReference>
<name>A0ABU7PL53_9ACTN</name>
<dbReference type="EMBL" id="JAZEWV010000048">
    <property type="protein sequence ID" value="MEE4546563.1"/>
    <property type="molecule type" value="Genomic_DNA"/>
</dbReference>
<reference evidence="4 5" key="1">
    <citation type="submission" date="2023-12" db="EMBL/GenBank/DDBJ databases">
        <title>Streptomyces sp. V4-01.</title>
        <authorList>
            <person name="Somphong A."/>
            <person name="Phongsopitanun W."/>
        </authorList>
    </citation>
    <scope>NUCLEOTIDE SEQUENCE [LARGE SCALE GENOMIC DNA]</scope>
    <source>
        <strain evidence="4 5">V4-01</strain>
    </source>
</reference>
<keyword evidence="4" id="KW-0547">Nucleotide-binding</keyword>
<feature type="chain" id="PRO_5046394689" evidence="2">
    <location>
        <begin position="26"/>
        <end position="141"/>
    </location>
</feature>
<evidence type="ECO:0000313" key="4">
    <source>
        <dbReference type="EMBL" id="MEE4546563.1"/>
    </source>
</evidence>
<dbReference type="RefSeq" id="WP_330800262.1">
    <property type="nucleotide sequence ID" value="NZ_JAZEWV010000048.1"/>
</dbReference>
<evidence type="ECO:0000259" key="3">
    <source>
        <dbReference type="Pfam" id="PF13581"/>
    </source>
</evidence>
<feature type="signal peptide" evidence="2">
    <location>
        <begin position="1"/>
        <end position="25"/>
    </location>
</feature>
<keyword evidence="4" id="KW-0067">ATP-binding</keyword>
<dbReference type="CDD" id="cd16936">
    <property type="entry name" value="HATPase_RsbW-like"/>
    <property type="match status" value="1"/>
</dbReference>
<dbReference type="InterPro" id="IPR036890">
    <property type="entry name" value="HATPase_C_sf"/>
</dbReference>
<dbReference type="Gene3D" id="3.30.565.10">
    <property type="entry name" value="Histidine kinase-like ATPase, C-terminal domain"/>
    <property type="match status" value="1"/>
</dbReference>
<dbReference type="GO" id="GO:0005524">
    <property type="term" value="F:ATP binding"/>
    <property type="evidence" value="ECO:0007669"/>
    <property type="project" value="UniProtKB-KW"/>
</dbReference>
<gene>
    <name evidence="4" type="ORF">V2S66_31940</name>
</gene>
<keyword evidence="2" id="KW-0732">Signal</keyword>
<dbReference type="SUPFAM" id="SSF55874">
    <property type="entry name" value="ATPase domain of HSP90 chaperone/DNA topoisomerase II/histidine kinase"/>
    <property type="match status" value="1"/>
</dbReference>
<protein>
    <submittedName>
        <fullName evidence="4">ATP-binding protein</fullName>
    </submittedName>
</protein>
<organism evidence="4 5">
    <name type="scientific">Actinacidiphila polyblastidii</name>
    <dbReference type="NCBI Taxonomy" id="3110430"/>
    <lineage>
        <taxon>Bacteria</taxon>
        <taxon>Bacillati</taxon>
        <taxon>Actinomycetota</taxon>
        <taxon>Actinomycetes</taxon>
        <taxon>Kitasatosporales</taxon>
        <taxon>Streptomycetaceae</taxon>
        <taxon>Actinacidiphila</taxon>
    </lineage>
</organism>
<evidence type="ECO:0000313" key="5">
    <source>
        <dbReference type="Proteomes" id="UP001344658"/>
    </source>
</evidence>
<dbReference type="InterPro" id="IPR003594">
    <property type="entry name" value="HATPase_dom"/>
</dbReference>